<gene>
    <name evidence="2" type="ORF">MNBD_ALPHA09-1693</name>
</gene>
<evidence type="ECO:0000256" key="1">
    <source>
        <dbReference type="SAM" id="MobiDB-lite"/>
    </source>
</evidence>
<evidence type="ECO:0000313" key="2">
    <source>
        <dbReference type="EMBL" id="VAW18675.1"/>
    </source>
</evidence>
<proteinExistence type="predicted"/>
<organism evidence="2">
    <name type="scientific">hydrothermal vent metagenome</name>
    <dbReference type="NCBI Taxonomy" id="652676"/>
    <lineage>
        <taxon>unclassified sequences</taxon>
        <taxon>metagenomes</taxon>
        <taxon>ecological metagenomes</taxon>
    </lineage>
</organism>
<accession>A0A3B0TJ22</accession>
<feature type="compositionally biased region" description="Basic and acidic residues" evidence="1">
    <location>
        <begin position="36"/>
        <end position="62"/>
    </location>
</feature>
<feature type="region of interest" description="Disordered" evidence="1">
    <location>
        <begin position="26"/>
        <end position="62"/>
    </location>
</feature>
<reference evidence="2" key="1">
    <citation type="submission" date="2018-06" db="EMBL/GenBank/DDBJ databases">
        <authorList>
            <person name="Zhirakovskaya E."/>
        </authorList>
    </citation>
    <scope>NUCLEOTIDE SEQUENCE</scope>
</reference>
<dbReference type="AlphaFoldDB" id="A0A3B0TJ22"/>
<protein>
    <submittedName>
        <fullName evidence="2">Uncharacterized protein</fullName>
    </submittedName>
</protein>
<sequence length="111" mass="12936">MLYRNVEQGIRCERLKAVASEANRNARNWEDQAIDLEQRNNSENGRPDDLRRQADRTGDHEAFEPDIRRLEDYINNLQRQVIVAEDNARQWRDEVGQLENEMAGAGCYGFA</sequence>
<name>A0A3B0TJ22_9ZZZZ</name>
<dbReference type="EMBL" id="UOEM01000117">
    <property type="protein sequence ID" value="VAW18675.1"/>
    <property type="molecule type" value="Genomic_DNA"/>
</dbReference>